<gene>
    <name evidence="2" type="ORF">SAMN05216249_10974</name>
</gene>
<reference evidence="2 3" key="1">
    <citation type="submission" date="2016-10" db="EMBL/GenBank/DDBJ databases">
        <authorList>
            <person name="de Groot N.N."/>
        </authorList>
    </citation>
    <scope>NUCLEOTIDE SEQUENCE [LARGE SCALE GENOMIC DNA]</scope>
    <source>
        <strain evidence="2 3">DSM 5522</strain>
    </source>
</reference>
<keyword evidence="3" id="KW-1185">Reference proteome</keyword>
<protein>
    <recommendedName>
        <fullName evidence="1">DUF6472 domain-containing protein</fullName>
    </recommendedName>
</protein>
<organism evidence="2 3">
    <name type="scientific">Acetitomaculum ruminis DSM 5522</name>
    <dbReference type="NCBI Taxonomy" id="1120918"/>
    <lineage>
        <taxon>Bacteria</taxon>
        <taxon>Bacillati</taxon>
        <taxon>Bacillota</taxon>
        <taxon>Clostridia</taxon>
        <taxon>Lachnospirales</taxon>
        <taxon>Lachnospiraceae</taxon>
        <taxon>Acetitomaculum</taxon>
    </lineage>
</organism>
<evidence type="ECO:0000259" key="1">
    <source>
        <dbReference type="Pfam" id="PF20076"/>
    </source>
</evidence>
<proteinExistence type="predicted"/>
<accession>A0A1I0YAP3</accession>
<dbReference type="Proteomes" id="UP000198838">
    <property type="component" value="Unassembled WGS sequence"/>
</dbReference>
<dbReference type="RefSeq" id="WP_242949093.1">
    <property type="nucleotide sequence ID" value="NZ_FOJY01000009.1"/>
</dbReference>
<dbReference type="InterPro" id="IPR045525">
    <property type="entry name" value="DUF6472"/>
</dbReference>
<evidence type="ECO:0000313" key="2">
    <source>
        <dbReference type="EMBL" id="SFB10409.1"/>
    </source>
</evidence>
<name>A0A1I0YAP3_9FIRM</name>
<dbReference type="AlphaFoldDB" id="A0A1I0YAP3"/>
<dbReference type="EMBL" id="FOJY01000009">
    <property type="protein sequence ID" value="SFB10409.1"/>
    <property type="molecule type" value="Genomic_DNA"/>
</dbReference>
<feature type="domain" description="DUF6472" evidence="1">
    <location>
        <begin position="5"/>
        <end position="59"/>
    </location>
</feature>
<dbReference type="STRING" id="1120918.SAMN05216249_10974"/>
<sequence length="59" mass="7215">MKKTSNCESCIYYVYDEEYESYSCEINLDEDEMYRFLSGTNSNCSYYRNNDDYRIARKQ</sequence>
<dbReference type="Pfam" id="PF20076">
    <property type="entry name" value="DUF6472"/>
    <property type="match status" value="1"/>
</dbReference>
<evidence type="ECO:0000313" key="3">
    <source>
        <dbReference type="Proteomes" id="UP000198838"/>
    </source>
</evidence>